<dbReference type="OrthoDB" id="4156714at2759"/>
<dbReference type="Proteomes" id="UP000248423">
    <property type="component" value="Unassembled WGS sequence"/>
</dbReference>
<proteinExistence type="predicted"/>
<dbReference type="EMBL" id="KZ826458">
    <property type="protein sequence ID" value="PYI00333.1"/>
    <property type="molecule type" value="Genomic_DNA"/>
</dbReference>
<evidence type="ECO:0000313" key="3">
    <source>
        <dbReference type="Proteomes" id="UP000248423"/>
    </source>
</evidence>
<evidence type="ECO:0000313" key="2">
    <source>
        <dbReference type="EMBL" id="PYI00333.1"/>
    </source>
</evidence>
<gene>
    <name evidence="2" type="ORF">BO78DRAFT_465406</name>
</gene>
<dbReference type="AlphaFoldDB" id="A0A319F5B3"/>
<keyword evidence="3" id="KW-1185">Reference proteome</keyword>
<evidence type="ECO:0000256" key="1">
    <source>
        <dbReference type="SAM" id="MobiDB-lite"/>
    </source>
</evidence>
<feature type="region of interest" description="Disordered" evidence="1">
    <location>
        <begin position="1"/>
        <end position="33"/>
    </location>
</feature>
<dbReference type="VEuPathDB" id="FungiDB:BO78DRAFT_465406"/>
<sequence length="459" mass="52011">MATTTSAEAQQPKRADNDTKSPPWSSSPPPRVYGGHNFFHTQEEYFDIYQHVHAMFSMPDCKRGLVELMQDGFTELHGVIQGWTFMWARHEPMSHLSTDDKREIIASLDGYCVQEDWESIQARLPPPARANMGAFLAETMLYQHLFAKFIDSPFWFLDGRTSATMPEEDLDFHRKFQYLYERLRQGSAYSAAWWKSATIANCNAMSGTVRVHGRSELARSTTARRGRMVKLFTDELLGRRLFQLLLKPKSPAEVAIREEQLHDLLDQAAEHMIYTEGGIFGNSTVDRLPGLSTFHYQSTSVVPHQFHFTSQLRTPSFGPTEGGRILIVTRPGLSYDDRLSLGPSYKLPSQRFLPAQVLAEVPKKELKKGSKKGQNGPQATQTRTAASASKAGTLTNPAKRQRTARPVSASKAAKAAEEEEKEDYEGESDWSSLEPAERQRREREHPAFGMTLRKTPWRK</sequence>
<reference evidence="2 3" key="1">
    <citation type="submission" date="2018-02" db="EMBL/GenBank/DDBJ databases">
        <title>The genomes of Aspergillus section Nigri reveals drivers in fungal speciation.</title>
        <authorList>
            <consortium name="DOE Joint Genome Institute"/>
            <person name="Vesth T.C."/>
            <person name="Nybo J."/>
            <person name="Theobald S."/>
            <person name="Brandl J."/>
            <person name="Frisvad J.C."/>
            <person name="Nielsen K.F."/>
            <person name="Lyhne E.K."/>
            <person name="Kogle M.E."/>
            <person name="Kuo A."/>
            <person name="Riley R."/>
            <person name="Clum A."/>
            <person name="Nolan M."/>
            <person name="Lipzen A."/>
            <person name="Salamov A."/>
            <person name="Henrissat B."/>
            <person name="Wiebenga A."/>
            <person name="De vries R.P."/>
            <person name="Grigoriev I.V."/>
            <person name="Mortensen U.H."/>
            <person name="Andersen M.R."/>
            <person name="Baker S.E."/>
        </authorList>
    </citation>
    <scope>NUCLEOTIDE SEQUENCE [LARGE SCALE GENOMIC DNA]</scope>
    <source>
        <strain evidence="2 3">CBS 121057</strain>
    </source>
</reference>
<accession>A0A319F5B3</accession>
<protein>
    <submittedName>
        <fullName evidence="2">Uncharacterized protein</fullName>
    </submittedName>
</protein>
<feature type="compositionally biased region" description="Low complexity" evidence="1">
    <location>
        <begin position="378"/>
        <end position="391"/>
    </location>
</feature>
<feature type="compositionally biased region" description="Basic and acidic residues" evidence="1">
    <location>
        <begin position="435"/>
        <end position="446"/>
    </location>
</feature>
<dbReference type="STRING" id="1448318.A0A319F5B3"/>
<name>A0A319F5B3_ASPSB</name>
<feature type="compositionally biased region" description="Acidic residues" evidence="1">
    <location>
        <begin position="417"/>
        <end position="428"/>
    </location>
</feature>
<feature type="region of interest" description="Disordered" evidence="1">
    <location>
        <begin position="364"/>
        <end position="459"/>
    </location>
</feature>
<organism evidence="2 3">
    <name type="scientific">Aspergillus sclerotiicarbonarius (strain CBS 121057 / IBT 28362)</name>
    <dbReference type="NCBI Taxonomy" id="1448318"/>
    <lineage>
        <taxon>Eukaryota</taxon>
        <taxon>Fungi</taxon>
        <taxon>Dikarya</taxon>
        <taxon>Ascomycota</taxon>
        <taxon>Pezizomycotina</taxon>
        <taxon>Eurotiomycetes</taxon>
        <taxon>Eurotiomycetidae</taxon>
        <taxon>Eurotiales</taxon>
        <taxon>Aspergillaceae</taxon>
        <taxon>Aspergillus</taxon>
        <taxon>Aspergillus subgen. Circumdati</taxon>
    </lineage>
</organism>